<dbReference type="PANTHER" id="PTHR15020">
    <property type="entry name" value="FLAVIN REDUCTASE-RELATED"/>
    <property type="match status" value="1"/>
</dbReference>
<dbReference type="Pfam" id="PF13460">
    <property type="entry name" value="NAD_binding_10"/>
    <property type="match status" value="1"/>
</dbReference>
<keyword evidence="3" id="KW-1185">Reference proteome</keyword>
<proteinExistence type="predicted"/>
<dbReference type="SUPFAM" id="SSF51735">
    <property type="entry name" value="NAD(P)-binding Rossmann-fold domains"/>
    <property type="match status" value="1"/>
</dbReference>
<evidence type="ECO:0000313" key="2">
    <source>
        <dbReference type="EMBL" id="GAA4671950.1"/>
    </source>
</evidence>
<dbReference type="RefSeq" id="WP_345262541.1">
    <property type="nucleotide sequence ID" value="NZ_BAABIM010000001.1"/>
</dbReference>
<comment type="caution">
    <text evidence="2">The sequence shown here is derived from an EMBL/GenBank/DDBJ whole genome shotgun (WGS) entry which is preliminary data.</text>
</comment>
<evidence type="ECO:0000259" key="1">
    <source>
        <dbReference type="Pfam" id="PF13460"/>
    </source>
</evidence>
<dbReference type="Proteomes" id="UP001500621">
    <property type="component" value="Unassembled WGS sequence"/>
</dbReference>
<name>A0ABP8VUC6_9ACTN</name>
<dbReference type="EMBL" id="BAABIM010000001">
    <property type="protein sequence ID" value="GAA4671950.1"/>
    <property type="molecule type" value="Genomic_DNA"/>
</dbReference>
<sequence length="220" mass="22641">MQTFVIGLTGGVGRRLAGELLAHGDDVRGLVRQGSQRDDLAGRGVRAAVGDLTTMDADALAAAIRGADALVFAAGSNAGARAVTDAVDGCGLATAIEAARRAGVPRFVSVSVLPEAQRELVLDEDVEHYYAVKKVGDVALAESDLDWVVLRPSLLVDGPGAGTITLGPAALHGQVARADVATTVAELLHEPRIARQVLELDAGTTPIRDAVRANVRTALG</sequence>
<dbReference type="InterPro" id="IPR036291">
    <property type="entry name" value="NAD(P)-bd_dom_sf"/>
</dbReference>
<accession>A0ABP8VUC6</accession>
<dbReference type="PANTHER" id="PTHR15020:SF50">
    <property type="entry name" value="UPF0659 PROTEIN YMR090W"/>
    <property type="match status" value="1"/>
</dbReference>
<organism evidence="2 3">
    <name type="scientific">Nocardioides nanhaiensis</name>
    <dbReference type="NCBI Taxonomy" id="1476871"/>
    <lineage>
        <taxon>Bacteria</taxon>
        <taxon>Bacillati</taxon>
        <taxon>Actinomycetota</taxon>
        <taxon>Actinomycetes</taxon>
        <taxon>Propionibacteriales</taxon>
        <taxon>Nocardioidaceae</taxon>
        <taxon>Nocardioides</taxon>
    </lineage>
</organism>
<reference evidence="3" key="1">
    <citation type="journal article" date="2019" name="Int. J. Syst. Evol. Microbiol.">
        <title>The Global Catalogue of Microorganisms (GCM) 10K type strain sequencing project: providing services to taxonomists for standard genome sequencing and annotation.</title>
        <authorList>
            <consortium name="The Broad Institute Genomics Platform"/>
            <consortium name="The Broad Institute Genome Sequencing Center for Infectious Disease"/>
            <person name="Wu L."/>
            <person name="Ma J."/>
        </authorList>
    </citation>
    <scope>NUCLEOTIDE SEQUENCE [LARGE SCALE GENOMIC DNA]</scope>
    <source>
        <strain evidence="3">JCM 18127</strain>
    </source>
</reference>
<protein>
    <submittedName>
        <fullName evidence="2">SDR family oxidoreductase</fullName>
    </submittedName>
</protein>
<dbReference type="InterPro" id="IPR016040">
    <property type="entry name" value="NAD(P)-bd_dom"/>
</dbReference>
<gene>
    <name evidence="2" type="ORF">GCM10023226_05760</name>
</gene>
<dbReference type="Gene3D" id="3.40.50.720">
    <property type="entry name" value="NAD(P)-binding Rossmann-like Domain"/>
    <property type="match status" value="1"/>
</dbReference>
<evidence type="ECO:0000313" key="3">
    <source>
        <dbReference type="Proteomes" id="UP001500621"/>
    </source>
</evidence>
<feature type="domain" description="NAD(P)-binding" evidence="1">
    <location>
        <begin position="9"/>
        <end position="191"/>
    </location>
</feature>